<evidence type="ECO:0000256" key="1">
    <source>
        <dbReference type="ARBA" id="ARBA00023239"/>
    </source>
</evidence>
<gene>
    <name evidence="4" type="ordered locus">sce6994</name>
</gene>
<dbReference type="SUPFAM" id="SSF51556">
    <property type="entry name" value="Metallo-dependent hydrolases"/>
    <property type="match status" value="1"/>
</dbReference>
<reference evidence="4 5" key="1">
    <citation type="journal article" date="2007" name="Nat. Biotechnol.">
        <title>Complete genome sequence of the myxobacterium Sorangium cellulosum.</title>
        <authorList>
            <person name="Schneiker S."/>
            <person name="Perlova O."/>
            <person name="Kaiser O."/>
            <person name="Gerth K."/>
            <person name="Alici A."/>
            <person name="Altmeyer M.O."/>
            <person name="Bartels D."/>
            <person name="Bekel T."/>
            <person name="Beyer S."/>
            <person name="Bode E."/>
            <person name="Bode H.B."/>
            <person name="Bolten C.J."/>
            <person name="Choudhuri J.V."/>
            <person name="Doss S."/>
            <person name="Elnakady Y.A."/>
            <person name="Frank B."/>
            <person name="Gaigalat L."/>
            <person name="Goesmann A."/>
            <person name="Groeger C."/>
            <person name="Gross F."/>
            <person name="Jelsbak L."/>
            <person name="Jelsbak L."/>
            <person name="Kalinowski J."/>
            <person name="Kegler C."/>
            <person name="Knauber T."/>
            <person name="Konietzny S."/>
            <person name="Kopp M."/>
            <person name="Krause L."/>
            <person name="Krug D."/>
            <person name="Linke B."/>
            <person name="Mahmud T."/>
            <person name="Martinez-Arias R."/>
            <person name="McHardy A.C."/>
            <person name="Merai M."/>
            <person name="Meyer F."/>
            <person name="Mormann S."/>
            <person name="Munoz-Dorado J."/>
            <person name="Perez J."/>
            <person name="Pradella S."/>
            <person name="Rachid S."/>
            <person name="Raddatz G."/>
            <person name="Rosenau F."/>
            <person name="Rueckert C."/>
            <person name="Sasse F."/>
            <person name="Scharfe M."/>
            <person name="Schuster S.C."/>
            <person name="Suen G."/>
            <person name="Treuner-Lange A."/>
            <person name="Velicer G.J."/>
            <person name="Vorholter F.-J."/>
            <person name="Weissman K.J."/>
            <person name="Welch R.D."/>
            <person name="Wenzel S.C."/>
            <person name="Whitworth D.E."/>
            <person name="Wilhelm S."/>
            <person name="Wittmann C."/>
            <person name="Bloecker H."/>
            <person name="Puehler A."/>
            <person name="Mueller R."/>
        </authorList>
    </citation>
    <scope>NUCLEOTIDE SEQUENCE [LARGE SCALE GENOMIC DNA]</scope>
    <source>
        <strain evidence="5">So ce56</strain>
    </source>
</reference>
<feature type="region of interest" description="Disordered" evidence="2">
    <location>
        <begin position="1"/>
        <end position="28"/>
    </location>
</feature>
<dbReference type="GO" id="GO:0005737">
    <property type="term" value="C:cytoplasm"/>
    <property type="evidence" value="ECO:0007669"/>
    <property type="project" value="TreeGrafter"/>
</dbReference>
<evidence type="ECO:0000313" key="5">
    <source>
        <dbReference type="Proteomes" id="UP000002139"/>
    </source>
</evidence>
<evidence type="ECO:0000256" key="2">
    <source>
        <dbReference type="SAM" id="MobiDB-lite"/>
    </source>
</evidence>
<dbReference type="HOGENOM" id="CLU_792017_0_0_7"/>
<name>A9GXZ6_SORC5</name>
<dbReference type="GO" id="GO:0016831">
    <property type="term" value="F:carboxy-lyase activity"/>
    <property type="evidence" value="ECO:0007669"/>
    <property type="project" value="InterPro"/>
</dbReference>
<feature type="compositionally biased region" description="Basic residues" evidence="2">
    <location>
        <begin position="7"/>
        <end position="17"/>
    </location>
</feature>
<dbReference type="InterPro" id="IPR032466">
    <property type="entry name" value="Metal_Hydrolase"/>
</dbReference>
<dbReference type="PANTHER" id="PTHR21240:SF28">
    <property type="entry name" value="ISO-OROTATE DECARBOXYLASE (EUROFUNG)"/>
    <property type="match status" value="1"/>
</dbReference>
<dbReference type="KEGG" id="scl:sce6994"/>
<evidence type="ECO:0000313" key="4">
    <source>
        <dbReference type="EMBL" id="CAN97163.1"/>
    </source>
</evidence>
<evidence type="ECO:0000259" key="3">
    <source>
        <dbReference type="Pfam" id="PF04909"/>
    </source>
</evidence>
<dbReference type="STRING" id="448385.sce6994"/>
<keyword evidence="1" id="KW-0456">Lyase</keyword>
<proteinExistence type="predicted"/>
<dbReference type="Pfam" id="PF04909">
    <property type="entry name" value="Amidohydro_2"/>
    <property type="match status" value="1"/>
</dbReference>
<dbReference type="eggNOG" id="COG2159">
    <property type="taxonomic scope" value="Bacteria"/>
</dbReference>
<protein>
    <recommendedName>
        <fullName evidence="3">Amidohydrolase-related domain-containing protein</fullName>
    </recommendedName>
</protein>
<dbReference type="InterPro" id="IPR006680">
    <property type="entry name" value="Amidohydro-rel"/>
</dbReference>
<sequence length="350" mass="38298">MDPIVAHHSRGRRRAHRPPPMSSRAERGARVRSIAWGAALAAVLGCRSSPPPPARQEVIDIHVHLTEASAVAPLLAHMAKHHVDRAVILASPDLTSGRGGAGLSGYRAGNDIVLDAAAAHRGKLIPFVTLELGDADIPYLAELRRRGACGVKLYQGHNLFHERPLDDPSHQAMWHALTAQAVPVLLHANTVRYRGELEAVLRAFPDLQLVCAHLCGSRTDLARMESLMEAFPRLLVDTSHGSAGPATEGFASLERERARLLGLFSRWPERFLFGTDLVTSGLDPMSMELWDLQVESNMGLLKEDKFRFFRQTADQPARTIGTYQGLHLPPELLGPALGQNAARWLGACLR</sequence>
<dbReference type="InterPro" id="IPR032465">
    <property type="entry name" value="ACMSD"/>
</dbReference>
<dbReference type="EMBL" id="AM746676">
    <property type="protein sequence ID" value="CAN97163.1"/>
    <property type="molecule type" value="Genomic_DNA"/>
</dbReference>
<dbReference type="BioCyc" id="SCEL448385:SCE_RS35885-MONOMER"/>
<keyword evidence="5" id="KW-1185">Reference proteome</keyword>
<dbReference type="AlphaFoldDB" id="A9GXZ6"/>
<dbReference type="GO" id="GO:0019748">
    <property type="term" value="P:secondary metabolic process"/>
    <property type="evidence" value="ECO:0007669"/>
    <property type="project" value="TreeGrafter"/>
</dbReference>
<organism evidence="4 5">
    <name type="scientific">Sorangium cellulosum (strain So ce56)</name>
    <name type="common">Polyangium cellulosum (strain So ce56)</name>
    <dbReference type="NCBI Taxonomy" id="448385"/>
    <lineage>
        <taxon>Bacteria</taxon>
        <taxon>Pseudomonadati</taxon>
        <taxon>Myxococcota</taxon>
        <taxon>Polyangia</taxon>
        <taxon>Polyangiales</taxon>
        <taxon>Polyangiaceae</taxon>
        <taxon>Sorangium</taxon>
    </lineage>
</organism>
<dbReference type="GO" id="GO:0016787">
    <property type="term" value="F:hydrolase activity"/>
    <property type="evidence" value="ECO:0007669"/>
    <property type="project" value="InterPro"/>
</dbReference>
<dbReference type="PANTHER" id="PTHR21240">
    <property type="entry name" value="2-AMINO-3-CARBOXYLMUCONATE-6-SEMIALDEHYDE DECARBOXYLASE"/>
    <property type="match status" value="1"/>
</dbReference>
<feature type="domain" description="Amidohydrolase-related" evidence="3">
    <location>
        <begin position="59"/>
        <end position="313"/>
    </location>
</feature>
<dbReference type="Gene3D" id="3.20.20.140">
    <property type="entry name" value="Metal-dependent hydrolases"/>
    <property type="match status" value="1"/>
</dbReference>
<dbReference type="Proteomes" id="UP000002139">
    <property type="component" value="Chromosome"/>
</dbReference>
<accession>A9GXZ6</accession>